<keyword evidence="4" id="KW-0963">Cytoplasm</keyword>
<dbReference type="InterPro" id="IPR003442">
    <property type="entry name" value="T6A_TsaE"/>
</dbReference>
<evidence type="ECO:0000256" key="7">
    <source>
        <dbReference type="ARBA" id="ARBA00022741"/>
    </source>
</evidence>
<evidence type="ECO:0000256" key="2">
    <source>
        <dbReference type="ARBA" id="ARBA00007599"/>
    </source>
</evidence>
<dbReference type="RefSeq" id="WP_378985088.1">
    <property type="nucleotide sequence ID" value="NZ_JBHSBW010000011.1"/>
</dbReference>
<dbReference type="Proteomes" id="UP001595789">
    <property type="component" value="Unassembled WGS sequence"/>
</dbReference>
<evidence type="ECO:0000313" key="12">
    <source>
        <dbReference type="Proteomes" id="UP001595789"/>
    </source>
</evidence>
<dbReference type="SUPFAM" id="SSF52540">
    <property type="entry name" value="P-loop containing nucleoside triphosphate hydrolases"/>
    <property type="match status" value="1"/>
</dbReference>
<dbReference type="Gene3D" id="3.40.50.300">
    <property type="entry name" value="P-loop containing nucleotide triphosphate hydrolases"/>
    <property type="match status" value="1"/>
</dbReference>
<comment type="caution">
    <text evidence="11">The sequence shown here is derived from an EMBL/GenBank/DDBJ whole genome shotgun (WGS) entry which is preliminary data.</text>
</comment>
<comment type="subcellular location">
    <subcellularLocation>
        <location evidence="1">Cytoplasm</location>
    </subcellularLocation>
</comment>
<evidence type="ECO:0000256" key="10">
    <source>
        <dbReference type="ARBA" id="ARBA00032441"/>
    </source>
</evidence>
<keyword evidence="12" id="KW-1185">Reference proteome</keyword>
<evidence type="ECO:0000256" key="1">
    <source>
        <dbReference type="ARBA" id="ARBA00004496"/>
    </source>
</evidence>
<keyword evidence="6" id="KW-0479">Metal-binding</keyword>
<organism evidence="11 12">
    <name type="scientific">Pedobacter lithocola</name>
    <dbReference type="NCBI Taxonomy" id="1908239"/>
    <lineage>
        <taxon>Bacteria</taxon>
        <taxon>Pseudomonadati</taxon>
        <taxon>Bacteroidota</taxon>
        <taxon>Sphingobacteriia</taxon>
        <taxon>Sphingobacteriales</taxon>
        <taxon>Sphingobacteriaceae</taxon>
        <taxon>Pedobacter</taxon>
    </lineage>
</organism>
<proteinExistence type="inferred from homology"/>
<dbReference type="InterPro" id="IPR027417">
    <property type="entry name" value="P-loop_NTPase"/>
</dbReference>
<name>A0ABV8P958_9SPHI</name>
<dbReference type="PANTHER" id="PTHR33540">
    <property type="entry name" value="TRNA THREONYLCARBAMOYLADENOSINE BIOSYNTHESIS PROTEIN TSAE"/>
    <property type="match status" value="1"/>
</dbReference>
<dbReference type="PANTHER" id="PTHR33540:SF2">
    <property type="entry name" value="TRNA THREONYLCARBAMOYLADENOSINE BIOSYNTHESIS PROTEIN TSAE"/>
    <property type="match status" value="1"/>
</dbReference>
<reference evidence="12" key="1">
    <citation type="journal article" date="2019" name="Int. J. Syst. Evol. Microbiol.">
        <title>The Global Catalogue of Microorganisms (GCM) 10K type strain sequencing project: providing services to taxonomists for standard genome sequencing and annotation.</title>
        <authorList>
            <consortium name="The Broad Institute Genomics Platform"/>
            <consortium name="The Broad Institute Genome Sequencing Center for Infectious Disease"/>
            <person name="Wu L."/>
            <person name="Ma J."/>
        </authorList>
    </citation>
    <scope>NUCLEOTIDE SEQUENCE [LARGE SCALE GENOMIC DNA]</scope>
    <source>
        <strain evidence="12">CCM 8691</strain>
    </source>
</reference>
<evidence type="ECO:0000256" key="5">
    <source>
        <dbReference type="ARBA" id="ARBA00022694"/>
    </source>
</evidence>
<sequence>MLKFKKQKQYNYVLLLLFIFVAMRVQINGLEDLPEVANKLLAFAGEHKIFLFEGEMGAGKTTFIKNFCKTLGVNDAVSSPTYSIVNEYVGNAGAVYHFDFYRIKNIQEAYDLGYEEYFYGGGICLIEWPERIEELLPEHYVKVVISILDEHQRIFEFSKI</sequence>
<keyword evidence="7" id="KW-0547">Nucleotide-binding</keyword>
<comment type="similarity">
    <text evidence="2">Belongs to the TsaE family.</text>
</comment>
<accession>A0ABV8P958</accession>
<keyword evidence="9" id="KW-0460">Magnesium</keyword>
<dbReference type="NCBIfam" id="TIGR00150">
    <property type="entry name" value="T6A_YjeE"/>
    <property type="match status" value="1"/>
</dbReference>
<dbReference type="Pfam" id="PF02367">
    <property type="entry name" value="TsaE"/>
    <property type="match status" value="1"/>
</dbReference>
<evidence type="ECO:0000256" key="3">
    <source>
        <dbReference type="ARBA" id="ARBA00019010"/>
    </source>
</evidence>
<evidence type="ECO:0000256" key="6">
    <source>
        <dbReference type="ARBA" id="ARBA00022723"/>
    </source>
</evidence>
<evidence type="ECO:0000256" key="8">
    <source>
        <dbReference type="ARBA" id="ARBA00022840"/>
    </source>
</evidence>
<evidence type="ECO:0000313" key="11">
    <source>
        <dbReference type="EMBL" id="MFC4211733.1"/>
    </source>
</evidence>
<evidence type="ECO:0000256" key="4">
    <source>
        <dbReference type="ARBA" id="ARBA00022490"/>
    </source>
</evidence>
<evidence type="ECO:0000256" key="9">
    <source>
        <dbReference type="ARBA" id="ARBA00022842"/>
    </source>
</evidence>
<keyword evidence="5" id="KW-0819">tRNA processing</keyword>
<protein>
    <recommendedName>
        <fullName evidence="3">tRNA threonylcarbamoyladenosine biosynthesis protein TsaE</fullName>
    </recommendedName>
    <alternativeName>
        <fullName evidence="10">t(6)A37 threonylcarbamoyladenosine biosynthesis protein TsaE</fullName>
    </alternativeName>
</protein>
<gene>
    <name evidence="11" type="primary">tsaE</name>
    <name evidence="11" type="ORF">ACFOWA_11100</name>
</gene>
<dbReference type="EMBL" id="JBHSBW010000011">
    <property type="protein sequence ID" value="MFC4211733.1"/>
    <property type="molecule type" value="Genomic_DNA"/>
</dbReference>
<keyword evidence="8" id="KW-0067">ATP-binding</keyword>